<dbReference type="Proteomes" id="UP000469763">
    <property type="component" value="Unassembled WGS sequence"/>
</dbReference>
<proteinExistence type="predicted"/>
<evidence type="ECO:0000313" key="2">
    <source>
        <dbReference type="EMBL" id="NEG78287.1"/>
    </source>
</evidence>
<keyword evidence="1" id="KW-0812">Transmembrane</keyword>
<sequence>MSCLVLLPSLLCGAAVCVSDVRSRRVPRAWIAAGWLAQLLALVVWAVVANQLFTVMIAVVISVGAALLQLLLGLIVPGSLGFGDVTATFMVGLAVGAVGWLAVLYWWLGMGALGLATIAVGRRMGIRDVPFAPAIVVAGIVAVALAYV</sequence>
<gene>
    <name evidence="2" type="ORF">GFD22_04750</name>
</gene>
<organism evidence="2 3">
    <name type="scientific">Bifidobacterium avesanii</name>
    <dbReference type="NCBI Taxonomy" id="1798157"/>
    <lineage>
        <taxon>Bacteria</taxon>
        <taxon>Bacillati</taxon>
        <taxon>Actinomycetota</taxon>
        <taxon>Actinomycetes</taxon>
        <taxon>Bifidobacteriales</taxon>
        <taxon>Bifidobacteriaceae</taxon>
        <taxon>Bifidobacterium</taxon>
    </lineage>
</organism>
<evidence type="ECO:0000313" key="3">
    <source>
        <dbReference type="Proteomes" id="UP000469763"/>
    </source>
</evidence>
<keyword evidence="1" id="KW-1133">Transmembrane helix</keyword>
<reference evidence="2 3" key="1">
    <citation type="submission" date="2019-10" db="EMBL/GenBank/DDBJ databases">
        <title>Bifidobacterium from non-human primates.</title>
        <authorList>
            <person name="Modesto M."/>
        </authorList>
    </citation>
    <scope>NUCLEOTIDE SEQUENCE [LARGE SCALE GENOMIC DNA]</scope>
    <source>
        <strain evidence="2 3">TREC</strain>
    </source>
</reference>
<dbReference type="OrthoDB" id="3233720at2"/>
<comment type="caution">
    <text evidence="2">The sequence shown here is derived from an EMBL/GenBank/DDBJ whole genome shotgun (WGS) entry which is preliminary data.</text>
</comment>
<protein>
    <submittedName>
        <fullName evidence="2">Peptidase A24</fullName>
    </submittedName>
</protein>
<feature type="transmembrane region" description="Helical" evidence="1">
    <location>
        <begin position="87"/>
        <end position="108"/>
    </location>
</feature>
<feature type="transmembrane region" description="Helical" evidence="1">
    <location>
        <begin position="129"/>
        <end position="147"/>
    </location>
</feature>
<evidence type="ECO:0000256" key="1">
    <source>
        <dbReference type="SAM" id="Phobius"/>
    </source>
</evidence>
<keyword evidence="3" id="KW-1185">Reference proteome</keyword>
<feature type="transmembrane region" description="Helical" evidence="1">
    <location>
        <begin position="55"/>
        <end position="75"/>
    </location>
</feature>
<dbReference type="RefSeq" id="WP_152349947.1">
    <property type="nucleotide sequence ID" value="NZ_WBSN01000004.1"/>
</dbReference>
<name>A0A7K3TGR3_9BIFI</name>
<keyword evidence="1" id="KW-0472">Membrane</keyword>
<feature type="transmembrane region" description="Helical" evidence="1">
    <location>
        <begin position="29"/>
        <end position="48"/>
    </location>
</feature>
<dbReference type="AlphaFoldDB" id="A0A7K3TGR3"/>
<dbReference type="EMBL" id="WHZY01000005">
    <property type="protein sequence ID" value="NEG78287.1"/>
    <property type="molecule type" value="Genomic_DNA"/>
</dbReference>
<accession>A0A7K3TGR3</accession>